<dbReference type="InterPro" id="IPR053714">
    <property type="entry name" value="Iso_Racemase_Enz_sf"/>
</dbReference>
<dbReference type="Proteomes" id="UP000186914">
    <property type="component" value="Unassembled WGS sequence"/>
</dbReference>
<dbReference type="RefSeq" id="WP_076432207.1">
    <property type="nucleotide sequence ID" value="NZ_FTNO01000005.1"/>
</dbReference>
<dbReference type="InterPro" id="IPR026286">
    <property type="entry name" value="MaiA/AMDase"/>
</dbReference>
<protein>
    <submittedName>
        <fullName evidence="1">Maleate isomerase</fullName>
    </submittedName>
</protein>
<accession>A0A1N7EB29</accession>
<dbReference type="GO" id="GO:0016853">
    <property type="term" value="F:isomerase activity"/>
    <property type="evidence" value="ECO:0007669"/>
    <property type="project" value="UniProtKB-KW"/>
</dbReference>
<organism evidence="1 2">
    <name type="scientific">Haladaptatus litoreus</name>
    <dbReference type="NCBI Taxonomy" id="553468"/>
    <lineage>
        <taxon>Archaea</taxon>
        <taxon>Methanobacteriati</taxon>
        <taxon>Methanobacteriota</taxon>
        <taxon>Stenosarchaea group</taxon>
        <taxon>Halobacteria</taxon>
        <taxon>Halobacteriales</taxon>
        <taxon>Haladaptataceae</taxon>
        <taxon>Haladaptatus</taxon>
    </lineage>
</organism>
<name>A0A1N7EB29_9EURY</name>
<evidence type="ECO:0000313" key="2">
    <source>
        <dbReference type="Proteomes" id="UP000186914"/>
    </source>
</evidence>
<reference evidence="2" key="1">
    <citation type="submission" date="2017-01" db="EMBL/GenBank/DDBJ databases">
        <authorList>
            <person name="Varghese N."/>
            <person name="Submissions S."/>
        </authorList>
    </citation>
    <scope>NUCLEOTIDE SEQUENCE [LARGE SCALE GENOMIC DNA]</scope>
    <source>
        <strain evidence="2">CGMCC 1.7737</strain>
    </source>
</reference>
<dbReference type="AlphaFoldDB" id="A0A1N7EB29"/>
<dbReference type="Pfam" id="PF17645">
    <property type="entry name" value="Amdase"/>
    <property type="match status" value="1"/>
</dbReference>
<dbReference type="PANTHER" id="PTHR40267:SF1">
    <property type="entry name" value="BLR3294 PROTEIN"/>
    <property type="match status" value="1"/>
</dbReference>
<gene>
    <name evidence="1" type="ORF">SAMN05421858_4177</name>
</gene>
<dbReference type="EMBL" id="FTNO01000005">
    <property type="protein sequence ID" value="SIR85229.1"/>
    <property type="molecule type" value="Genomic_DNA"/>
</dbReference>
<sequence>MFGWRARLGVIVPSSNTTVEGEFRRALPDGVSLHAARMPLESVTVEELDSMADDAVSCAERLAHANVDVVAYACTTGSLLHGKGFDSDLERSLSETAGTPAVATALSVKRALRALDAKRIAVVTPYTDELNDREESYLTDAGFDVVELDGRGIEANTGIGSLRPEDAYRQVREVVGELDADSASSSPSRSANDFESLADAVDAVFVSCTNYRTLPAIEPLESDLGIPVVTSNQATLWDALRRPGVAGDTPGRLGEKG</sequence>
<evidence type="ECO:0000313" key="1">
    <source>
        <dbReference type="EMBL" id="SIR85229.1"/>
    </source>
</evidence>
<dbReference type="PIRSF" id="PIRSF015736">
    <property type="entry name" value="MI"/>
    <property type="match status" value="1"/>
</dbReference>
<keyword evidence="1" id="KW-0413">Isomerase</keyword>
<proteinExistence type="predicted"/>
<dbReference type="Gene3D" id="3.40.50.12500">
    <property type="match status" value="1"/>
</dbReference>
<keyword evidence="2" id="KW-1185">Reference proteome</keyword>
<dbReference type="PANTHER" id="PTHR40267">
    <property type="entry name" value="BLR3294 PROTEIN"/>
    <property type="match status" value="1"/>
</dbReference>
<dbReference type="OrthoDB" id="41425at2157"/>